<organism evidence="1 2">
    <name type="scientific">Phenylobacterium glaciei</name>
    <dbReference type="NCBI Taxonomy" id="2803784"/>
    <lineage>
        <taxon>Bacteria</taxon>
        <taxon>Pseudomonadati</taxon>
        <taxon>Pseudomonadota</taxon>
        <taxon>Alphaproteobacteria</taxon>
        <taxon>Caulobacterales</taxon>
        <taxon>Caulobacteraceae</taxon>
        <taxon>Phenylobacterium</taxon>
    </lineage>
</organism>
<keyword evidence="2" id="KW-1185">Reference proteome</keyword>
<protein>
    <submittedName>
        <fullName evidence="1">Uncharacterized protein</fullName>
    </submittedName>
</protein>
<gene>
    <name evidence="1" type="ORF">JKL49_04100</name>
</gene>
<dbReference type="Proteomes" id="UP000622580">
    <property type="component" value="Unassembled WGS sequence"/>
</dbReference>
<evidence type="ECO:0000313" key="1">
    <source>
        <dbReference type="EMBL" id="MBR7618561.1"/>
    </source>
</evidence>
<dbReference type="AlphaFoldDB" id="A0A941CXN4"/>
<reference evidence="1" key="1">
    <citation type="submission" date="2021-04" db="EMBL/GenBank/DDBJ databases">
        <title>Draft genome assembly of strain Phenylobacterium sp. 20VBR1 using MiniION and Illumina platforms.</title>
        <authorList>
            <person name="Thomas F.A."/>
            <person name="Krishnan K.P."/>
            <person name="Sinha R.K."/>
        </authorList>
    </citation>
    <scope>NUCLEOTIDE SEQUENCE</scope>
    <source>
        <strain evidence="1">20VBR1</strain>
    </source>
</reference>
<name>A0A941CXN4_9CAUL</name>
<evidence type="ECO:0000313" key="2">
    <source>
        <dbReference type="Proteomes" id="UP000622580"/>
    </source>
</evidence>
<dbReference type="RefSeq" id="WP_215338438.1">
    <property type="nucleotide sequence ID" value="NZ_JAGSGD010000001.1"/>
</dbReference>
<accession>A0A941CXN4</accession>
<dbReference type="EMBL" id="JAGSGD010000001">
    <property type="protein sequence ID" value="MBR7618561.1"/>
    <property type="molecule type" value="Genomic_DNA"/>
</dbReference>
<sequence length="163" mass="17842">MPCETAHLRDLSQGEHMLVWGFRAMAFGVGACPLVQRSYERACGVMGSEALGALQVFVRELARRGKRKVTLCVPGSYRLSRDEQLIVAIFAAAQMEDYPRLEAHLAWLLADACQPPFPAAACLVAQAFAMNGLILRVPDMAPPPVALEAYEADDVVVPFRRAI</sequence>
<comment type="caution">
    <text evidence="1">The sequence shown here is derived from an EMBL/GenBank/DDBJ whole genome shotgun (WGS) entry which is preliminary data.</text>
</comment>
<proteinExistence type="predicted"/>